<keyword evidence="8" id="KW-0902">Two-component regulatory system</keyword>
<name>A0AAW9PTG5_9CYAN</name>
<evidence type="ECO:0000256" key="7">
    <source>
        <dbReference type="ARBA" id="ARBA00022840"/>
    </source>
</evidence>
<dbReference type="AlphaFoldDB" id="A0AAW9PTG5"/>
<dbReference type="SMART" id="SM00388">
    <property type="entry name" value="HisKA"/>
    <property type="match status" value="1"/>
</dbReference>
<dbReference type="EMBL" id="JAZBJZ010000056">
    <property type="protein sequence ID" value="MEE3717890.1"/>
    <property type="molecule type" value="Genomic_DNA"/>
</dbReference>
<dbReference type="GO" id="GO:0000155">
    <property type="term" value="F:phosphorelay sensor kinase activity"/>
    <property type="evidence" value="ECO:0007669"/>
    <property type="project" value="InterPro"/>
</dbReference>
<dbReference type="SUPFAM" id="SSF47384">
    <property type="entry name" value="Homodimeric domain of signal transducing histidine kinase"/>
    <property type="match status" value="1"/>
</dbReference>
<dbReference type="PANTHER" id="PTHR43065">
    <property type="entry name" value="SENSOR HISTIDINE KINASE"/>
    <property type="match status" value="1"/>
</dbReference>
<dbReference type="InterPro" id="IPR029016">
    <property type="entry name" value="GAF-like_dom_sf"/>
</dbReference>
<dbReference type="InterPro" id="IPR005467">
    <property type="entry name" value="His_kinase_dom"/>
</dbReference>
<reference evidence="13" key="1">
    <citation type="submission" date="2024-01" db="EMBL/GenBank/DDBJ databases">
        <title>Bank of Algae and Cyanobacteria of the Azores (BACA) strain genomes.</title>
        <authorList>
            <person name="Luz R."/>
            <person name="Cordeiro R."/>
            <person name="Fonseca A."/>
            <person name="Goncalves V."/>
        </authorList>
    </citation>
    <scope>NUCLEOTIDE SEQUENCE</scope>
    <source>
        <strain evidence="13">BACA0141</strain>
    </source>
</reference>
<dbReference type="CDD" id="cd00082">
    <property type="entry name" value="HisKA"/>
    <property type="match status" value="1"/>
</dbReference>
<dbReference type="Gene3D" id="3.30.565.10">
    <property type="entry name" value="Histidine kinase-like ATPase, C-terminal domain"/>
    <property type="match status" value="1"/>
</dbReference>
<protein>
    <recommendedName>
        <fullName evidence="2">histidine kinase</fullName>
        <ecNumber evidence="2">2.7.13.3</ecNumber>
    </recommendedName>
</protein>
<dbReference type="NCBIfam" id="TIGR00229">
    <property type="entry name" value="sensory_box"/>
    <property type="match status" value="1"/>
</dbReference>
<dbReference type="Gene3D" id="3.30.450.40">
    <property type="match status" value="1"/>
</dbReference>
<accession>A0AAW9PTG5</accession>
<dbReference type="PANTHER" id="PTHR43065:SF10">
    <property type="entry name" value="PEROXIDE STRESS-ACTIVATED HISTIDINE KINASE MAK3"/>
    <property type="match status" value="1"/>
</dbReference>
<dbReference type="SUPFAM" id="SSF55781">
    <property type="entry name" value="GAF domain-like"/>
    <property type="match status" value="1"/>
</dbReference>
<organism evidence="13 14">
    <name type="scientific">Tumidithrix elongata BACA0141</name>
    <dbReference type="NCBI Taxonomy" id="2716417"/>
    <lineage>
        <taxon>Bacteria</taxon>
        <taxon>Bacillati</taxon>
        <taxon>Cyanobacteriota</taxon>
        <taxon>Cyanophyceae</taxon>
        <taxon>Pseudanabaenales</taxon>
        <taxon>Pseudanabaenaceae</taxon>
        <taxon>Tumidithrix</taxon>
        <taxon>Tumidithrix elongata</taxon>
    </lineage>
</organism>
<evidence type="ECO:0000256" key="4">
    <source>
        <dbReference type="ARBA" id="ARBA00022679"/>
    </source>
</evidence>
<gene>
    <name evidence="13" type="ORF">V2H45_14205</name>
</gene>
<dbReference type="InterPro" id="IPR013655">
    <property type="entry name" value="PAS_fold_3"/>
</dbReference>
<sequence>MISHVDFTQAGKIQRTMEVLSALSYRAGELSTYLESTAKSVSELIGLDWSVVTLCQDGLERVLASSIDIGEAANDVYELHGTLTGQVVESGRCLVVEDTDINKEYGEPPEGYQSYLGVPLRLPTGNVIGTICSFHRQPRKFTLEEIRLVEVFAERAATAIDNYNLYQQQQELNQKLQQEIEECKAVEQALREREEQLSQIAENLEPVVWMYSHDGVPLYISPPFEKIFGISSELWYRDRHAWKNTIHPGDREQVYAAFDRFDTQKFDLEYRIIRPDGQVRIIRDRSFPIVDNLGQVYRIAGIAEDITERKLEQEKTLQAMQRLSELGELAATIVHEVRNPLTTVLMGLTYFQRLELSDGARKRLDLSLGEAERLKRLLNEILLFAKREVLIAESIELNAEIAEIVRNISSSPIVTERQIEFHPLSVPIYVSVDRDKFKQVLINLLQNACEAVSAGDSVFLQVCCDDIRSEASIQICNGGDRIPPEILAKLTEPFFTTKPSGNGLGLAIVKKILEAHGGSFKLEPGTTGGAIVDVRLPINYERKLSVK</sequence>
<feature type="domain" description="Histidine kinase" evidence="10">
    <location>
        <begin position="332"/>
        <end position="540"/>
    </location>
</feature>
<keyword evidence="7" id="KW-0067">ATP-binding</keyword>
<evidence type="ECO:0000256" key="8">
    <source>
        <dbReference type="ARBA" id="ARBA00023012"/>
    </source>
</evidence>
<dbReference type="EC" id="2.7.13.3" evidence="2"/>
<evidence type="ECO:0000259" key="12">
    <source>
        <dbReference type="PROSITE" id="PS50113"/>
    </source>
</evidence>
<dbReference type="Proteomes" id="UP001333818">
    <property type="component" value="Unassembled WGS sequence"/>
</dbReference>
<feature type="coiled-coil region" evidence="9">
    <location>
        <begin position="166"/>
        <end position="203"/>
    </location>
</feature>
<evidence type="ECO:0000313" key="14">
    <source>
        <dbReference type="Proteomes" id="UP001333818"/>
    </source>
</evidence>
<dbReference type="InterPro" id="IPR035965">
    <property type="entry name" value="PAS-like_dom_sf"/>
</dbReference>
<dbReference type="SUPFAM" id="SSF55785">
    <property type="entry name" value="PYP-like sensor domain (PAS domain)"/>
    <property type="match status" value="1"/>
</dbReference>
<keyword evidence="5" id="KW-0547">Nucleotide-binding</keyword>
<dbReference type="InterPro" id="IPR000014">
    <property type="entry name" value="PAS"/>
</dbReference>
<dbReference type="PRINTS" id="PR00344">
    <property type="entry name" value="BCTRLSENSOR"/>
</dbReference>
<evidence type="ECO:0000313" key="13">
    <source>
        <dbReference type="EMBL" id="MEE3717890.1"/>
    </source>
</evidence>
<dbReference type="SUPFAM" id="SSF55874">
    <property type="entry name" value="ATPase domain of HSP90 chaperone/DNA topoisomerase II/histidine kinase"/>
    <property type="match status" value="1"/>
</dbReference>
<dbReference type="Pfam" id="PF08447">
    <property type="entry name" value="PAS_3"/>
    <property type="match status" value="1"/>
</dbReference>
<dbReference type="InterPro" id="IPR036097">
    <property type="entry name" value="HisK_dim/P_sf"/>
</dbReference>
<dbReference type="InterPro" id="IPR003594">
    <property type="entry name" value="HATPase_dom"/>
</dbReference>
<feature type="domain" description="PAC" evidence="12">
    <location>
        <begin position="266"/>
        <end position="318"/>
    </location>
</feature>
<dbReference type="InterPro" id="IPR003661">
    <property type="entry name" value="HisK_dim/P_dom"/>
</dbReference>
<dbReference type="InterPro" id="IPR003018">
    <property type="entry name" value="GAF"/>
</dbReference>
<evidence type="ECO:0000256" key="1">
    <source>
        <dbReference type="ARBA" id="ARBA00000085"/>
    </source>
</evidence>
<dbReference type="InterPro" id="IPR004358">
    <property type="entry name" value="Sig_transdc_His_kin-like_C"/>
</dbReference>
<comment type="catalytic activity">
    <reaction evidence="1">
        <text>ATP + protein L-histidine = ADP + protein N-phospho-L-histidine.</text>
        <dbReference type="EC" id="2.7.13.3"/>
    </reaction>
</comment>
<feature type="domain" description="PAS" evidence="11">
    <location>
        <begin position="193"/>
        <end position="265"/>
    </location>
</feature>
<dbReference type="RefSeq" id="WP_330484320.1">
    <property type="nucleotide sequence ID" value="NZ_JAZBJZ010000056.1"/>
</dbReference>
<dbReference type="SMART" id="SM00091">
    <property type="entry name" value="PAS"/>
    <property type="match status" value="1"/>
</dbReference>
<proteinExistence type="predicted"/>
<dbReference type="PROSITE" id="PS50112">
    <property type="entry name" value="PAS"/>
    <property type="match status" value="1"/>
</dbReference>
<dbReference type="InterPro" id="IPR000700">
    <property type="entry name" value="PAS-assoc_C"/>
</dbReference>
<dbReference type="Pfam" id="PF01590">
    <property type="entry name" value="GAF"/>
    <property type="match status" value="1"/>
</dbReference>
<dbReference type="SMART" id="SM00086">
    <property type="entry name" value="PAC"/>
    <property type="match status" value="1"/>
</dbReference>
<dbReference type="Pfam" id="PF02518">
    <property type="entry name" value="HATPase_c"/>
    <property type="match status" value="1"/>
</dbReference>
<evidence type="ECO:0000256" key="6">
    <source>
        <dbReference type="ARBA" id="ARBA00022777"/>
    </source>
</evidence>
<dbReference type="GO" id="GO:0005524">
    <property type="term" value="F:ATP binding"/>
    <property type="evidence" value="ECO:0007669"/>
    <property type="project" value="UniProtKB-KW"/>
</dbReference>
<dbReference type="PROSITE" id="PS50109">
    <property type="entry name" value="HIS_KIN"/>
    <property type="match status" value="1"/>
</dbReference>
<comment type="caution">
    <text evidence="13">The sequence shown here is derived from an EMBL/GenBank/DDBJ whole genome shotgun (WGS) entry which is preliminary data.</text>
</comment>
<evidence type="ECO:0000256" key="2">
    <source>
        <dbReference type="ARBA" id="ARBA00012438"/>
    </source>
</evidence>
<dbReference type="Gene3D" id="3.30.450.20">
    <property type="entry name" value="PAS domain"/>
    <property type="match status" value="1"/>
</dbReference>
<evidence type="ECO:0000256" key="5">
    <source>
        <dbReference type="ARBA" id="ARBA00022741"/>
    </source>
</evidence>
<dbReference type="InterPro" id="IPR036890">
    <property type="entry name" value="HATPase_C_sf"/>
</dbReference>
<keyword evidence="4" id="KW-0808">Transferase</keyword>
<evidence type="ECO:0000259" key="10">
    <source>
        <dbReference type="PROSITE" id="PS50109"/>
    </source>
</evidence>
<dbReference type="SMART" id="SM00387">
    <property type="entry name" value="HATPase_c"/>
    <property type="match status" value="1"/>
</dbReference>
<evidence type="ECO:0000256" key="9">
    <source>
        <dbReference type="SAM" id="Coils"/>
    </source>
</evidence>
<dbReference type="PROSITE" id="PS50113">
    <property type="entry name" value="PAC"/>
    <property type="match status" value="1"/>
</dbReference>
<keyword evidence="3" id="KW-0597">Phosphoprotein</keyword>
<evidence type="ECO:0000259" key="11">
    <source>
        <dbReference type="PROSITE" id="PS50112"/>
    </source>
</evidence>
<dbReference type="SMART" id="SM00065">
    <property type="entry name" value="GAF"/>
    <property type="match status" value="1"/>
</dbReference>
<keyword evidence="6" id="KW-0418">Kinase</keyword>
<dbReference type="CDD" id="cd00130">
    <property type="entry name" value="PAS"/>
    <property type="match status" value="1"/>
</dbReference>
<keyword evidence="9" id="KW-0175">Coiled coil</keyword>
<keyword evidence="14" id="KW-1185">Reference proteome</keyword>
<dbReference type="Pfam" id="PF00512">
    <property type="entry name" value="HisKA"/>
    <property type="match status" value="1"/>
</dbReference>
<dbReference type="Gene3D" id="1.10.287.130">
    <property type="match status" value="1"/>
</dbReference>
<evidence type="ECO:0000256" key="3">
    <source>
        <dbReference type="ARBA" id="ARBA00022553"/>
    </source>
</evidence>
<dbReference type="InterPro" id="IPR001610">
    <property type="entry name" value="PAC"/>
</dbReference>